<keyword evidence="2" id="KW-1185">Reference proteome</keyword>
<organism evidence="1 2">
    <name type="scientific">Deinococcus reticulitermitis</name>
    <dbReference type="NCBI Taxonomy" id="856736"/>
    <lineage>
        <taxon>Bacteria</taxon>
        <taxon>Thermotogati</taxon>
        <taxon>Deinococcota</taxon>
        <taxon>Deinococci</taxon>
        <taxon>Deinococcales</taxon>
        <taxon>Deinococcaceae</taxon>
        <taxon>Deinococcus</taxon>
    </lineage>
</organism>
<gene>
    <name evidence="1" type="ORF">SAMN04488058_11430</name>
</gene>
<dbReference type="EMBL" id="FNZA01000014">
    <property type="protein sequence ID" value="SEJ68011.1"/>
    <property type="molecule type" value="Genomic_DNA"/>
</dbReference>
<name>A0A1H7AQT9_9DEIO</name>
<dbReference type="RefSeq" id="WP_092265117.1">
    <property type="nucleotide sequence ID" value="NZ_FNZA01000014.1"/>
</dbReference>
<protein>
    <submittedName>
        <fullName evidence="1">Uncharacterized protein</fullName>
    </submittedName>
</protein>
<proteinExistence type="predicted"/>
<sequence length="119" mass="12495">MGRLGQGLWATALASVLGLGLAGGHVAAQRDVALGSDAQAAAQVARRSVPSQLDLWSLKTVIERAEGDGERQLLHLRVYTPWGQVPVVAALEDMGGGWRVQAAGRTDLGGSEQLQARSR</sequence>
<dbReference type="AlphaFoldDB" id="A0A1H7AQT9"/>
<reference evidence="2" key="1">
    <citation type="submission" date="2016-10" db="EMBL/GenBank/DDBJ databases">
        <authorList>
            <person name="Varghese N."/>
            <person name="Submissions S."/>
        </authorList>
    </citation>
    <scope>NUCLEOTIDE SEQUENCE [LARGE SCALE GENOMIC DNA]</scope>
    <source>
        <strain evidence="2">CGMCC 1.10218</strain>
    </source>
</reference>
<evidence type="ECO:0000313" key="2">
    <source>
        <dbReference type="Proteomes" id="UP000199223"/>
    </source>
</evidence>
<accession>A0A1H7AQT9</accession>
<evidence type="ECO:0000313" key="1">
    <source>
        <dbReference type="EMBL" id="SEJ68011.1"/>
    </source>
</evidence>
<dbReference type="Proteomes" id="UP000199223">
    <property type="component" value="Unassembled WGS sequence"/>
</dbReference>
<dbReference type="STRING" id="856736.SAMN04488058_11430"/>